<evidence type="ECO:0000256" key="7">
    <source>
        <dbReference type="ARBA" id="ARBA00022825"/>
    </source>
</evidence>
<dbReference type="Gene3D" id="1.20.1540.10">
    <property type="entry name" value="Rhomboid-like"/>
    <property type="match status" value="1"/>
</dbReference>
<sequence>MASNEYYHTNIPQPPSYDQAVPGKTDQTPHAVPGFGYASPSYNHDDPSTPYHNRESQQSFLSDNGHYQTAGRATEGDNYAENIPLKTNAQYGNNPDWMRQQTQYPPSPGGIEDSRQRDSRKKKGFFSKKIAWVTYILTLAQIIVFIIELVKNGEFCFCLGTILAFRDSTNGILPAPAQLTGSVIETKPTFNPMIGPSPYVQIYMGARYNPCMKNVEGVQNANHTIPWLCPNATSTTVSGTGCTLSEVCGFGGVPNPRIGGSTDDQPAPNQWYRFIIPIFMHGGFIHIGFNLLVQMTMGADMERLIGMWRYTLTYFASGIFGFVLGGNYAAQLDPSDGCSGALFGILALYLLDLLYEWPQRESPWVELIIMILGVGVSFVLGLLPGLDNFSHIGGFIMGLAIGMTIMRSPNALRERIGLARQPYVAMSGAGQAGPEQKTTSFMDFFKGKRGLTSSSAETPGPTSGPLNFFKGRKPLWWLWWLVRAGALVAVLVGFIMLIVNFYKYPSSNCSWCYRLSCMDVNGWCDQNNMPS</sequence>
<comment type="similarity">
    <text evidence="3 10">Belongs to the peptidase S54 family.</text>
</comment>
<feature type="domain" description="Peptidase S54 rhomboid" evidence="12">
    <location>
        <begin position="269"/>
        <end position="407"/>
    </location>
</feature>
<evidence type="ECO:0000256" key="8">
    <source>
        <dbReference type="ARBA" id="ARBA00022989"/>
    </source>
</evidence>
<reference evidence="13 14" key="1">
    <citation type="journal article" date="2023" name="IMA Fungus">
        <title>Comparative genomic study of the Penicillium genus elucidates a diverse pangenome and 15 lateral gene transfer events.</title>
        <authorList>
            <person name="Petersen C."/>
            <person name="Sorensen T."/>
            <person name="Nielsen M.R."/>
            <person name="Sondergaard T.E."/>
            <person name="Sorensen J.L."/>
            <person name="Fitzpatrick D.A."/>
            <person name="Frisvad J.C."/>
            <person name="Nielsen K.L."/>
        </authorList>
    </citation>
    <scope>NUCLEOTIDE SEQUENCE [LARGE SCALE GENOMIC DNA]</scope>
    <source>
        <strain evidence="13 14">IBT 3361</strain>
    </source>
</reference>
<feature type="transmembrane region" description="Helical" evidence="10">
    <location>
        <begin position="130"/>
        <end position="150"/>
    </location>
</feature>
<dbReference type="PANTHER" id="PTHR22936">
    <property type="entry name" value="RHOMBOID-RELATED"/>
    <property type="match status" value="1"/>
</dbReference>
<keyword evidence="9 10" id="KW-0472">Membrane</keyword>
<comment type="caution">
    <text evidence="13">The sequence shown here is derived from an EMBL/GenBank/DDBJ whole genome shotgun (WGS) entry which is preliminary data.</text>
</comment>
<dbReference type="EMBL" id="JAPVEB010000003">
    <property type="protein sequence ID" value="KAJ5268968.1"/>
    <property type="molecule type" value="Genomic_DNA"/>
</dbReference>
<accession>A0ABQ8WG61</accession>
<feature type="compositionally biased region" description="Polar residues" evidence="11">
    <location>
        <begin position="1"/>
        <end position="11"/>
    </location>
</feature>
<dbReference type="PANTHER" id="PTHR22936:SF69">
    <property type="entry name" value="RHOMBOID-LIKE PROTEIN"/>
    <property type="match status" value="1"/>
</dbReference>
<feature type="region of interest" description="Disordered" evidence="11">
    <location>
        <begin position="90"/>
        <end position="120"/>
    </location>
</feature>
<keyword evidence="8 10" id="KW-1133">Transmembrane helix</keyword>
<keyword evidence="6 10" id="KW-0378">Hydrolase</keyword>
<keyword evidence="14" id="KW-1185">Reference proteome</keyword>
<gene>
    <name evidence="13" type="ORF">N7505_004726</name>
</gene>
<feature type="transmembrane region" description="Helical" evidence="10">
    <location>
        <begin position="341"/>
        <end position="357"/>
    </location>
</feature>
<evidence type="ECO:0000256" key="4">
    <source>
        <dbReference type="ARBA" id="ARBA00022670"/>
    </source>
</evidence>
<feature type="transmembrane region" description="Helical" evidence="10">
    <location>
        <begin position="312"/>
        <end position="329"/>
    </location>
</feature>
<feature type="transmembrane region" description="Helical" evidence="10">
    <location>
        <begin position="364"/>
        <end position="383"/>
    </location>
</feature>
<feature type="transmembrane region" description="Helical" evidence="10">
    <location>
        <begin position="389"/>
        <end position="406"/>
    </location>
</feature>
<dbReference type="InterPro" id="IPR035952">
    <property type="entry name" value="Rhomboid-like_sf"/>
</dbReference>
<dbReference type="SUPFAM" id="SSF144091">
    <property type="entry name" value="Rhomboid-like"/>
    <property type="match status" value="1"/>
</dbReference>
<evidence type="ECO:0000313" key="14">
    <source>
        <dbReference type="Proteomes" id="UP001220256"/>
    </source>
</evidence>
<dbReference type="Proteomes" id="UP001220256">
    <property type="component" value="Unassembled WGS sequence"/>
</dbReference>
<dbReference type="Pfam" id="PF01694">
    <property type="entry name" value="Rhomboid"/>
    <property type="match status" value="1"/>
</dbReference>
<evidence type="ECO:0000256" key="2">
    <source>
        <dbReference type="ARBA" id="ARBA00004141"/>
    </source>
</evidence>
<dbReference type="InterPro" id="IPR022764">
    <property type="entry name" value="Peptidase_S54_rhomboid_dom"/>
</dbReference>
<evidence type="ECO:0000256" key="10">
    <source>
        <dbReference type="RuleBase" id="RU362115"/>
    </source>
</evidence>
<comment type="subcellular location">
    <subcellularLocation>
        <location evidence="2 10">Membrane</location>
        <topology evidence="2 10">Multi-pass membrane protein</topology>
    </subcellularLocation>
</comment>
<evidence type="ECO:0000256" key="5">
    <source>
        <dbReference type="ARBA" id="ARBA00022692"/>
    </source>
</evidence>
<feature type="transmembrane region" description="Helical" evidence="10">
    <location>
        <begin position="477"/>
        <end position="502"/>
    </location>
</feature>
<evidence type="ECO:0000259" key="12">
    <source>
        <dbReference type="Pfam" id="PF01694"/>
    </source>
</evidence>
<name>A0ABQ8WG61_PENCH</name>
<feature type="compositionally biased region" description="Basic and acidic residues" evidence="11">
    <location>
        <begin position="43"/>
        <end position="55"/>
    </location>
</feature>
<evidence type="ECO:0000313" key="13">
    <source>
        <dbReference type="EMBL" id="KAJ5268968.1"/>
    </source>
</evidence>
<keyword evidence="5 10" id="KW-0812">Transmembrane</keyword>
<feature type="compositionally biased region" description="Polar residues" evidence="11">
    <location>
        <begin position="90"/>
        <end position="104"/>
    </location>
</feature>
<evidence type="ECO:0000256" key="1">
    <source>
        <dbReference type="ARBA" id="ARBA00000156"/>
    </source>
</evidence>
<evidence type="ECO:0000256" key="3">
    <source>
        <dbReference type="ARBA" id="ARBA00009045"/>
    </source>
</evidence>
<dbReference type="InterPro" id="IPR002610">
    <property type="entry name" value="Peptidase_S54_rhomboid-like"/>
</dbReference>
<comment type="catalytic activity">
    <reaction evidence="1 10">
        <text>Cleaves type-1 transmembrane domains using a catalytic dyad composed of serine and histidine that are contributed by different transmembrane domains.</text>
        <dbReference type="EC" id="3.4.21.105"/>
    </reaction>
</comment>
<protein>
    <recommendedName>
        <fullName evidence="10">Rhomboid-type serine protease</fullName>
        <ecNumber evidence="10">3.4.21.105</ecNumber>
    </recommendedName>
</protein>
<keyword evidence="4 10" id="KW-0645">Protease</keyword>
<evidence type="ECO:0000256" key="11">
    <source>
        <dbReference type="SAM" id="MobiDB-lite"/>
    </source>
</evidence>
<evidence type="ECO:0000256" key="9">
    <source>
        <dbReference type="ARBA" id="ARBA00023136"/>
    </source>
</evidence>
<keyword evidence="7 10" id="KW-0720">Serine protease</keyword>
<feature type="transmembrane region" description="Helical" evidence="10">
    <location>
        <begin position="271"/>
        <end position="292"/>
    </location>
</feature>
<comment type="function">
    <text evidence="10">Serine protease involved in intramembrane proteolysis.</text>
</comment>
<evidence type="ECO:0000256" key="6">
    <source>
        <dbReference type="ARBA" id="ARBA00022801"/>
    </source>
</evidence>
<feature type="region of interest" description="Disordered" evidence="11">
    <location>
        <begin position="1"/>
        <end position="60"/>
    </location>
</feature>
<organism evidence="13 14">
    <name type="scientific">Penicillium chrysogenum</name>
    <name type="common">Penicillium notatum</name>
    <dbReference type="NCBI Taxonomy" id="5076"/>
    <lineage>
        <taxon>Eukaryota</taxon>
        <taxon>Fungi</taxon>
        <taxon>Dikarya</taxon>
        <taxon>Ascomycota</taxon>
        <taxon>Pezizomycotina</taxon>
        <taxon>Eurotiomycetes</taxon>
        <taxon>Eurotiomycetidae</taxon>
        <taxon>Eurotiales</taxon>
        <taxon>Aspergillaceae</taxon>
        <taxon>Penicillium</taxon>
        <taxon>Penicillium chrysogenum species complex</taxon>
    </lineage>
</organism>
<dbReference type="EC" id="3.4.21.105" evidence="10"/>
<proteinExistence type="inferred from homology"/>